<dbReference type="EMBL" id="LR721775">
    <property type="protein sequence ID" value="VVV57087.1"/>
    <property type="molecule type" value="Genomic_DNA"/>
</dbReference>
<dbReference type="OrthoDB" id="8062037at2759"/>
<dbReference type="Gramene" id="NC10G0145060.1">
    <property type="protein sequence ID" value="NC10G0145060.1:cds"/>
    <property type="gene ID" value="NC10G0145060"/>
</dbReference>
<dbReference type="SUPFAM" id="SSF57850">
    <property type="entry name" value="RING/U-box"/>
    <property type="match status" value="1"/>
</dbReference>
<dbReference type="InterPro" id="IPR013083">
    <property type="entry name" value="Znf_RING/FYVE/PHD"/>
</dbReference>
<dbReference type="PANTHER" id="PTHR45969:SF81">
    <property type="entry name" value="OS08G0157400 PROTEIN"/>
    <property type="match status" value="1"/>
</dbReference>
<evidence type="ECO:0000259" key="5">
    <source>
        <dbReference type="PROSITE" id="PS50089"/>
    </source>
</evidence>
<gene>
    <name evidence="6" type="ORF">NYM_LOCUS4591</name>
</gene>
<evidence type="ECO:0000256" key="1">
    <source>
        <dbReference type="ARBA" id="ARBA00022723"/>
    </source>
</evidence>
<dbReference type="Gene3D" id="3.30.40.10">
    <property type="entry name" value="Zinc/RING finger domain, C3HC4 (zinc finger)"/>
    <property type="match status" value="1"/>
</dbReference>
<feature type="domain" description="RING-type" evidence="5">
    <location>
        <begin position="96"/>
        <end position="139"/>
    </location>
</feature>
<dbReference type="Pfam" id="PF13639">
    <property type="entry name" value="zf-RING_2"/>
    <property type="match status" value="1"/>
</dbReference>
<dbReference type="PROSITE" id="PS50089">
    <property type="entry name" value="ZF_RING_2"/>
    <property type="match status" value="1"/>
</dbReference>
<proteinExistence type="predicted"/>
<protein>
    <recommendedName>
        <fullName evidence="5">RING-type domain-containing protein</fullName>
    </recommendedName>
</protein>
<dbReference type="GO" id="GO:0016567">
    <property type="term" value="P:protein ubiquitination"/>
    <property type="evidence" value="ECO:0007669"/>
    <property type="project" value="TreeGrafter"/>
</dbReference>
<dbReference type="AlphaFoldDB" id="A0A5K0WUX3"/>
<accession>A0A5K0WUX3</accession>
<name>A0A5K0WUX3_9MAGN</name>
<keyword evidence="3" id="KW-0862">Zinc</keyword>
<dbReference type="PANTHER" id="PTHR45969">
    <property type="entry name" value="RING ZINC FINGER PROTEIN-RELATED"/>
    <property type="match status" value="1"/>
</dbReference>
<evidence type="ECO:0000256" key="4">
    <source>
        <dbReference type="PROSITE-ProRule" id="PRU00175"/>
    </source>
</evidence>
<reference evidence="6" key="1">
    <citation type="submission" date="2019-09" db="EMBL/GenBank/DDBJ databases">
        <authorList>
            <person name="Zhang L."/>
        </authorList>
    </citation>
    <scope>NUCLEOTIDE SEQUENCE</scope>
</reference>
<dbReference type="GO" id="GO:0061630">
    <property type="term" value="F:ubiquitin protein ligase activity"/>
    <property type="evidence" value="ECO:0007669"/>
    <property type="project" value="TreeGrafter"/>
</dbReference>
<dbReference type="OMA" id="SSCCGDW"/>
<evidence type="ECO:0000313" key="6">
    <source>
        <dbReference type="EMBL" id="VVV57087.1"/>
    </source>
</evidence>
<evidence type="ECO:0000256" key="3">
    <source>
        <dbReference type="ARBA" id="ARBA00022833"/>
    </source>
</evidence>
<dbReference type="InterPro" id="IPR001841">
    <property type="entry name" value="Znf_RING"/>
</dbReference>
<keyword evidence="1" id="KW-0479">Metal-binding</keyword>
<dbReference type="GO" id="GO:0008270">
    <property type="term" value="F:zinc ion binding"/>
    <property type="evidence" value="ECO:0007669"/>
    <property type="project" value="UniProtKB-KW"/>
</dbReference>
<keyword evidence="2 4" id="KW-0863">Zinc-finger</keyword>
<organism evidence="6">
    <name type="scientific">Nymphaea colorata</name>
    <name type="common">pocket water lily</name>
    <dbReference type="NCBI Taxonomy" id="210225"/>
    <lineage>
        <taxon>Eukaryota</taxon>
        <taxon>Viridiplantae</taxon>
        <taxon>Streptophyta</taxon>
        <taxon>Embryophyta</taxon>
        <taxon>Tracheophyta</taxon>
        <taxon>Spermatophyta</taxon>
        <taxon>Magnoliopsida</taxon>
        <taxon>Nymphaeales</taxon>
        <taxon>Nymphaeaceae</taxon>
        <taxon>Nymphaea</taxon>
    </lineage>
</organism>
<dbReference type="SMART" id="SM00184">
    <property type="entry name" value="RING"/>
    <property type="match status" value="1"/>
</dbReference>
<evidence type="ECO:0000256" key="2">
    <source>
        <dbReference type="ARBA" id="ARBA00022771"/>
    </source>
</evidence>
<sequence>MAFPSTVTYGILIPTLMLESFHLLTPLKLLTAWLFSQLDHLVHAVDESWHEQEQTPCGGSPVPSSQMIKKTLEVMEFGHFLRMAEEQCKQEQRAACCVCLCSIERRDKVRKLHNCRHAFHQRCLDKWVDQGQHTCPLCRSPLLPLMAADSDADDHYSWLVDQISYLFADTLVMEN</sequence>